<evidence type="ECO:0000259" key="11">
    <source>
        <dbReference type="Pfam" id="PF21226"/>
    </source>
</evidence>
<keyword evidence="6 10" id="KW-0808">Transferase</keyword>
<comment type="catalytic activity">
    <reaction evidence="1 10">
        <text>Transfers a segment of a (1-&gt;4)-alpha-D-glucan to a new position in an acceptor, which may be glucose or a (1-&gt;4)-alpha-D-glucan.</text>
        <dbReference type="EC" id="2.4.1.25"/>
    </reaction>
</comment>
<dbReference type="Proteomes" id="UP000276223">
    <property type="component" value="Unassembled WGS sequence"/>
</dbReference>
<comment type="similarity">
    <text evidence="2 10">Belongs to the disproportionating enzyme family.</text>
</comment>
<accession>A0A3N1UQL1</accession>
<evidence type="ECO:0000256" key="3">
    <source>
        <dbReference type="ARBA" id="ARBA00012560"/>
    </source>
</evidence>
<evidence type="ECO:0000256" key="1">
    <source>
        <dbReference type="ARBA" id="ARBA00000439"/>
    </source>
</evidence>
<sequence>MEVPLDNTLNGERALLRRVAALCGIEPRYEDGWGREQDVEDDTLKALLSALGYWAETPKDLLNILDELAERSCRNAVDPVHVVPEGTYPVAVVLTLPEPLAYGQYRWHLRREDGSESQGEGFLAALPGLEAMDHGGRSYLRRLLYLWVRVSCGYHDLEVHLQGPHGESVARQRLIIVPHRAYLPEALRGDRKLWGLTGQLYSVRSERNWGIGSFSDLKALIDWAADLGAAFVGINPLGLLFPEDPSKVSPYGPSSRRFLQPWYIDVEAVPEFEECEEVRRWCGEKDFQEACCVARESSLVDYDRVWAMQRRALQRLFHHFCEHHLKTASERAQKFLRFVAMEGKDLEDYGVFHALDAHFRALNAAVWGWPLWPKAYQDKASDAVSRFASEHRDAVTFHQYLAWIAREQLASCGHRSWERGLAVGLYGDLPVGVDPAGLDTWLDPDSYARDVRVGAPPDDFNPNGQEWGVCPWIPQRLRQRAYEPFVAMLRANMREFGALRMDHVMGLMRQYWIPAGKDPRSGAYVRYPLQELLGIVLLESERNQCVIVGEDLGTVPQRIREAMKEAGLFGCRLCFFERMEDGTFPPPSHYPTQSMASFATHDLPTLEGFWQGTDLRLRRRLQLYPSAQVRRALARRRVADKKALRVLLRSWGYHEEPGPTQKERKKEEQRLAPLRAAALYRYLAASGSKLLAVSLEDLCGMIDQVNVPGTVHEHPNWRRKLPLPLKTLQEHPRVRAIVEAVVEQRP</sequence>
<dbReference type="Gene3D" id="3.20.20.80">
    <property type="entry name" value="Glycosidases"/>
    <property type="match status" value="1"/>
</dbReference>
<dbReference type="EC" id="2.4.1.25" evidence="3 10"/>
<keyword evidence="5 10" id="KW-0328">Glycosyltransferase</keyword>
<dbReference type="PANTHER" id="PTHR32438">
    <property type="entry name" value="4-ALPHA-GLUCANOTRANSFERASE DPE1, CHLOROPLASTIC/AMYLOPLASTIC"/>
    <property type="match status" value="1"/>
</dbReference>
<dbReference type="EMBL" id="RJVA01000013">
    <property type="protein sequence ID" value="ROQ90827.1"/>
    <property type="molecule type" value="Genomic_DNA"/>
</dbReference>
<reference evidence="12 13" key="1">
    <citation type="submission" date="2018-11" db="EMBL/GenBank/DDBJ databases">
        <title>Genomic Encyclopedia of Type Strains, Phase IV (KMG-IV): sequencing the most valuable type-strain genomes for metagenomic binning, comparative biology and taxonomic classification.</title>
        <authorList>
            <person name="Goeker M."/>
        </authorList>
    </citation>
    <scope>NUCLEOTIDE SEQUENCE [LARGE SCALE GENOMIC DNA]</scope>
    <source>
        <strain evidence="12 13">DSM 22027</strain>
    </source>
</reference>
<proteinExistence type="inferred from homology"/>
<evidence type="ECO:0000256" key="5">
    <source>
        <dbReference type="ARBA" id="ARBA00022676"/>
    </source>
</evidence>
<evidence type="ECO:0000256" key="6">
    <source>
        <dbReference type="ARBA" id="ARBA00022679"/>
    </source>
</evidence>
<dbReference type="InterPro" id="IPR003385">
    <property type="entry name" value="Glyco_hydro_77"/>
</dbReference>
<dbReference type="InterPro" id="IPR048458">
    <property type="entry name" value="MalQ_N"/>
</dbReference>
<evidence type="ECO:0000256" key="10">
    <source>
        <dbReference type="RuleBase" id="RU361207"/>
    </source>
</evidence>
<protein>
    <recommendedName>
        <fullName evidence="4 10">4-alpha-glucanotransferase</fullName>
        <ecNumber evidence="3 10">2.4.1.25</ecNumber>
    </recommendedName>
    <alternativeName>
        <fullName evidence="8 10">Amylomaltase</fullName>
    </alternativeName>
    <alternativeName>
        <fullName evidence="9 10">Disproportionating enzyme</fullName>
    </alternativeName>
</protein>
<dbReference type="GO" id="GO:0005975">
    <property type="term" value="P:carbohydrate metabolic process"/>
    <property type="evidence" value="ECO:0007669"/>
    <property type="project" value="InterPro"/>
</dbReference>
<feature type="domain" description="MalQ N-terminal beta-sandwich" evidence="11">
    <location>
        <begin position="78"/>
        <end position="178"/>
    </location>
</feature>
<name>A0A3N1UQL1_9BACT</name>
<evidence type="ECO:0000313" key="13">
    <source>
        <dbReference type="Proteomes" id="UP000276223"/>
    </source>
</evidence>
<keyword evidence="13" id="KW-1185">Reference proteome</keyword>
<evidence type="ECO:0000256" key="8">
    <source>
        <dbReference type="ARBA" id="ARBA00031423"/>
    </source>
</evidence>
<evidence type="ECO:0000256" key="2">
    <source>
        <dbReference type="ARBA" id="ARBA00005684"/>
    </source>
</evidence>
<dbReference type="AlphaFoldDB" id="A0A3N1UQL1"/>
<dbReference type="PANTHER" id="PTHR32438:SF5">
    <property type="entry name" value="4-ALPHA-GLUCANOTRANSFERASE DPE1, CHLOROPLASTIC_AMYLOPLASTIC"/>
    <property type="match status" value="1"/>
</dbReference>
<dbReference type="SUPFAM" id="SSF51445">
    <property type="entry name" value="(Trans)glycosidases"/>
    <property type="match status" value="1"/>
</dbReference>
<dbReference type="Pfam" id="PF21226">
    <property type="entry name" value="MalQ_N"/>
    <property type="match status" value="1"/>
</dbReference>
<evidence type="ECO:0000313" key="12">
    <source>
        <dbReference type="EMBL" id="ROQ90827.1"/>
    </source>
</evidence>
<evidence type="ECO:0000256" key="7">
    <source>
        <dbReference type="ARBA" id="ARBA00023277"/>
    </source>
</evidence>
<comment type="caution">
    <text evidence="12">The sequence shown here is derived from an EMBL/GenBank/DDBJ whole genome shotgun (WGS) entry which is preliminary data.</text>
</comment>
<dbReference type="InterPro" id="IPR017853">
    <property type="entry name" value="GH"/>
</dbReference>
<gene>
    <name evidence="12" type="ORF">EDC27_2082</name>
</gene>
<evidence type="ECO:0000256" key="4">
    <source>
        <dbReference type="ARBA" id="ARBA00020295"/>
    </source>
</evidence>
<evidence type="ECO:0000256" key="9">
    <source>
        <dbReference type="ARBA" id="ARBA00031501"/>
    </source>
</evidence>
<dbReference type="GO" id="GO:0004134">
    <property type="term" value="F:4-alpha-glucanotransferase activity"/>
    <property type="evidence" value="ECO:0007669"/>
    <property type="project" value="UniProtKB-EC"/>
</dbReference>
<dbReference type="Pfam" id="PF02446">
    <property type="entry name" value="Glyco_hydro_77"/>
    <property type="match status" value="1"/>
</dbReference>
<organism evidence="12 13">
    <name type="scientific">Desulfosoma caldarium</name>
    <dbReference type="NCBI Taxonomy" id="610254"/>
    <lineage>
        <taxon>Bacteria</taxon>
        <taxon>Pseudomonadati</taxon>
        <taxon>Thermodesulfobacteriota</taxon>
        <taxon>Syntrophobacteria</taxon>
        <taxon>Syntrophobacterales</taxon>
        <taxon>Syntrophobacteraceae</taxon>
        <taxon>Desulfosoma</taxon>
    </lineage>
</organism>
<keyword evidence="7 10" id="KW-0119">Carbohydrate metabolism</keyword>
<dbReference type="OrthoDB" id="9761577at2"/>
<dbReference type="NCBIfam" id="TIGR00217">
    <property type="entry name" value="malQ"/>
    <property type="match status" value="1"/>
</dbReference>